<comment type="subunit">
    <text evidence="3">Homodimer.</text>
</comment>
<sequence length="499" mass="55778">MLLGLRLLLRLRGSISSAAASFQRTQYSLFSSTSSAMAATEESLRKALSDKQSAVEAQGNAVRALKAAAAPKADIDAAVQSLNALKLEKTDVERQLQSILSSDGGLSREAFRQAAVNTLERRLFYIPSFKIYRGVAGLYDYGPPGCAVKSNVLAFWRQHFVLEENMLEVDCPCVTPEVVLKASGHVDKFTDLMVKDEKTGTCYRADHLLKDFCNEKLQKDLTMSSEKAAELKHVLATLDDLSAEALGAKIKEYGITAPETKNPLSDPYPFNLMFQTSIGPSGLSPGYMRPETAQGIFVNFKDLYYYNGNKLPFAAAQIGQAFRNEISPRQGLLRVREFTLAEIEHFVDPDDKSHPKYKEVSELEFLMFPREEQMSGQSAKRIRLGEAVSKGIVNNETLGYFIGRVYLFLTRLGIDKDRLRFRQHLANEMAHYAADCWDAEIECSYGWIECVGIADRSAYDLRAHTDKSGVPLVAHEKFSEPKEVEVLFNINNVYIYPVP</sequence>
<dbReference type="SUPFAM" id="SSF47060">
    <property type="entry name" value="S15/NS1 RNA-binding domain"/>
    <property type="match status" value="1"/>
</dbReference>
<keyword evidence="7" id="KW-0547">Nucleotide-binding</keyword>
<gene>
    <name evidence="15" type="ORF">PIB30_039364</name>
</gene>
<evidence type="ECO:0000256" key="5">
    <source>
        <dbReference type="ARBA" id="ARBA00022598"/>
    </source>
</evidence>
<dbReference type="PANTHER" id="PTHR10745">
    <property type="entry name" value="GLYCYL-TRNA SYNTHETASE/DNA POLYMERASE SUBUNIT GAMMA-2"/>
    <property type="match status" value="1"/>
</dbReference>
<dbReference type="PRINTS" id="PR01043">
    <property type="entry name" value="TRNASYNTHGLY"/>
</dbReference>
<comment type="subcellular location">
    <subcellularLocation>
        <location evidence="1">Cytoplasm</location>
    </subcellularLocation>
</comment>
<dbReference type="PROSITE" id="PS51185">
    <property type="entry name" value="WHEP_TRS_2"/>
    <property type="match status" value="1"/>
</dbReference>
<evidence type="ECO:0000256" key="7">
    <source>
        <dbReference type="ARBA" id="ARBA00022741"/>
    </source>
</evidence>
<keyword evidence="16" id="KW-1185">Reference proteome</keyword>
<evidence type="ECO:0000256" key="10">
    <source>
        <dbReference type="ARBA" id="ARBA00023146"/>
    </source>
</evidence>
<feature type="chain" id="PRO_5045726502" description="glycine--tRNA ligase" evidence="12">
    <location>
        <begin position="21"/>
        <end position="499"/>
    </location>
</feature>
<evidence type="ECO:0000256" key="9">
    <source>
        <dbReference type="ARBA" id="ARBA00022917"/>
    </source>
</evidence>
<dbReference type="Pfam" id="PF00587">
    <property type="entry name" value="tRNA-synt_2b"/>
    <property type="match status" value="1"/>
</dbReference>
<dbReference type="CDD" id="cd00774">
    <property type="entry name" value="GlyRS-like_core"/>
    <property type="match status" value="1"/>
</dbReference>
<evidence type="ECO:0000256" key="4">
    <source>
        <dbReference type="ARBA" id="ARBA00012829"/>
    </source>
</evidence>
<dbReference type="InterPro" id="IPR027031">
    <property type="entry name" value="Gly-tRNA_synthase/POLG2"/>
</dbReference>
<dbReference type="InterPro" id="IPR000738">
    <property type="entry name" value="WHEP-TRS_dom"/>
</dbReference>
<dbReference type="Gene3D" id="3.30.40.230">
    <property type="match status" value="1"/>
</dbReference>
<dbReference type="SUPFAM" id="SSF55681">
    <property type="entry name" value="Class II aaRS and biotin synthetases"/>
    <property type="match status" value="1"/>
</dbReference>
<comment type="caution">
    <text evidence="15">The sequence shown here is derived from an EMBL/GenBank/DDBJ whole genome shotgun (WGS) entry which is preliminary data.</text>
</comment>
<proteinExistence type="inferred from homology"/>
<keyword evidence="6" id="KW-0808">Transferase</keyword>
<evidence type="ECO:0000256" key="8">
    <source>
        <dbReference type="ARBA" id="ARBA00022840"/>
    </source>
</evidence>
<comment type="similarity">
    <text evidence="2">Belongs to the class-II aminoacyl-tRNA synthetase family.</text>
</comment>
<feature type="signal peptide" evidence="12">
    <location>
        <begin position="1"/>
        <end position="20"/>
    </location>
</feature>
<evidence type="ECO:0000256" key="12">
    <source>
        <dbReference type="SAM" id="SignalP"/>
    </source>
</evidence>
<dbReference type="InterPro" id="IPR006195">
    <property type="entry name" value="aa-tRNA-synth_II"/>
</dbReference>
<dbReference type="EC" id="6.1.1.14" evidence="4"/>
<evidence type="ECO:0000259" key="13">
    <source>
        <dbReference type="PROSITE" id="PS50862"/>
    </source>
</evidence>
<reference evidence="15 16" key="1">
    <citation type="journal article" date="2023" name="Plants (Basel)">
        <title>Bridging the Gap: Combining Genomics and Transcriptomics Approaches to Understand Stylosanthes scabra, an Orphan Legume from the Brazilian Caatinga.</title>
        <authorList>
            <person name="Ferreira-Neto J.R.C."/>
            <person name="da Silva M.D."/>
            <person name="Binneck E."/>
            <person name="de Melo N.F."/>
            <person name="da Silva R.H."/>
            <person name="de Melo A.L.T.M."/>
            <person name="Pandolfi V."/>
            <person name="Bustamante F.O."/>
            <person name="Brasileiro-Vidal A.C."/>
            <person name="Benko-Iseppon A.M."/>
        </authorList>
    </citation>
    <scope>NUCLEOTIDE SEQUENCE [LARGE SCALE GENOMIC DNA]</scope>
    <source>
        <tissue evidence="15">Leaves</tissue>
    </source>
</reference>
<dbReference type="PROSITE" id="PS50862">
    <property type="entry name" value="AA_TRNA_LIGASE_II"/>
    <property type="match status" value="1"/>
</dbReference>
<evidence type="ECO:0000256" key="3">
    <source>
        <dbReference type="ARBA" id="ARBA00011738"/>
    </source>
</evidence>
<dbReference type="InterPro" id="IPR002315">
    <property type="entry name" value="tRNA-synt_gly"/>
</dbReference>
<evidence type="ECO:0000256" key="1">
    <source>
        <dbReference type="ARBA" id="ARBA00004496"/>
    </source>
</evidence>
<evidence type="ECO:0000313" key="15">
    <source>
        <dbReference type="EMBL" id="MED6183617.1"/>
    </source>
</evidence>
<dbReference type="Gene3D" id="3.30.930.10">
    <property type="entry name" value="Bira Bifunctional Protein, Domain 2"/>
    <property type="match status" value="1"/>
</dbReference>
<dbReference type="EMBL" id="JASCZI010181450">
    <property type="protein sequence ID" value="MED6183617.1"/>
    <property type="molecule type" value="Genomic_DNA"/>
</dbReference>
<dbReference type="InterPro" id="IPR002314">
    <property type="entry name" value="aa-tRNA-synt_IIb"/>
</dbReference>
<dbReference type="SMART" id="SM00991">
    <property type="entry name" value="WHEP-TRS"/>
    <property type="match status" value="1"/>
</dbReference>
<organism evidence="15 16">
    <name type="scientific">Stylosanthes scabra</name>
    <dbReference type="NCBI Taxonomy" id="79078"/>
    <lineage>
        <taxon>Eukaryota</taxon>
        <taxon>Viridiplantae</taxon>
        <taxon>Streptophyta</taxon>
        <taxon>Embryophyta</taxon>
        <taxon>Tracheophyta</taxon>
        <taxon>Spermatophyta</taxon>
        <taxon>Magnoliopsida</taxon>
        <taxon>eudicotyledons</taxon>
        <taxon>Gunneridae</taxon>
        <taxon>Pentapetalae</taxon>
        <taxon>rosids</taxon>
        <taxon>fabids</taxon>
        <taxon>Fabales</taxon>
        <taxon>Fabaceae</taxon>
        <taxon>Papilionoideae</taxon>
        <taxon>50 kb inversion clade</taxon>
        <taxon>dalbergioids sensu lato</taxon>
        <taxon>Dalbergieae</taxon>
        <taxon>Pterocarpus clade</taxon>
        <taxon>Stylosanthes</taxon>
    </lineage>
</organism>
<keyword evidence="9" id="KW-0648">Protein biosynthesis</keyword>
<dbReference type="InterPro" id="IPR033731">
    <property type="entry name" value="GlyRS-like_core"/>
</dbReference>
<dbReference type="InterPro" id="IPR009068">
    <property type="entry name" value="uS15_NS1_RNA-bd_sf"/>
</dbReference>
<name>A0ABU6WCU9_9FABA</name>
<feature type="domain" description="WHEP-TRS" evidence="14">
    <location>
        <begin position="47"/>
        <end position="103"/>
    </location>
</feature>
<dbReference type="NCBIfam" id="NF003211">
    <property type="entry name" value="PRK04173.1"/>
    <property type="match status" value="1"/>
</dbReference>
<keyword evidence="12" id="KW-0732">Signal</keyword>
<feature type="domain" description="Aminoacyl-transfer RNA synthetases class-II family profile" evidence="13">
    <location>
        <begin position="250"/>
        <end position="442"/>
    </location>
</feature>
<evidence type="ECO:0000256" key="2">
    <source>
        <dbReference type="ARBA" id="ARBA00008226"/>
    </source>
</evidence>
<dbReference type="PANTHER" id="PTHR10745:SF0">
    <property type="entry name" value="GLYCINE--TRNA LIGASE"/>
    <property type="match status" value="1"/>
</dbReference>
<evidence type="ECO:0000256" key="6">
    <source>
        <dbReference type="ARBA" id="ARBA00022679"/>
    </source>
</evidence>
<keyword evidence="5" id="KW-0436">Ligase</keyword>
<evidence type="ECO:0000313" key="16">
    <source>
        <dbReference type="Proteomes" id="UP001341840"/>
    </source>
</evidence>
<accession>A0ABU6WCU9</accession>
<keyword evidence="10" id="KW-0030">Aminoacyl-tRNA synthetase</keyword>
<dbReference type="Gene3D" id="1.10.287.10">
    <property type="entry name" value="S15/NS1, RNA-binding"/>
    <property type="match status" value="1"/>
</dbReference>
<dbReference type="Proteomes" id="UP001341840">
    <property type="component" value="Unassembled WGS sequence"/>
</dbReference>
<dbReference type="NCBIfam" id="TIGR00389">
    <property type="entry name" value="glyS_dimeric"/>
    <property type="match status" value="1"/>
</dbReference>
<keyword evidence="8" id="KW-0067">ATP-binding</keyword>
<evidence type="ECO:0000259" key="14">
    <source>
        <dbReference type="PROSITE" id="PS51185"/>
    </source>
</evidence>
<evidence type="ECO:0000256" key="11">
    <source>
        <dbReference type="ARBA" id="ARBA00030057"/>
    </source>
</evidence>
<dbReference type="Pfam" id="PF00458">
    <property type="entry name" value="WHEP-TRS"/>
    <property type="match status" value="1"/>
</dbReference>
<dbReference type="InterPro" id="IPR045864">
    <property type="entry name" value="aa-tRNA-synth_II/BPL/LPL"/>
</dbReference>
<protein>
    <recommendedName>
        <fullName evidence="4">glycine--tRNA ligase</fullName>
        <ecNumber evidence="4">6.1.1.14</ecNumber>
    </recommendedName>
    <alternativeName>
        <fullName evidence="11">Diadenosine tetraphosphate synthetase</fullName>
    </alternativeName>
</protein>